<evidence type="ECO:0000313" key="1">
    <source>
        <dbReference type="EMBL" id="KAJ1139946.1"/>
    </source>
</evidence>
<proteinExistence type="predicted"/>
<organism evidence="1 2">
    <name type="scientific">Pleurodeles waltl</name>
    <name type="common">Iberian ribbed newt</name>
    <dbReference type="NCBI Taxonomy" id="8319"/>
    <lineage>
        <taxon>Eukaryota</taxon>
        <taxon>Metazoa</taxon>
        <taxon>Chordata</taxon>
        <taxon>Craniata</taxon>
        <taxon>Vertebrata</taxon>
        <taxon>Euteleostomi</taxon>
        <taxon>Amphibia</taxon>
        <taxon>Batrachia</taxon>
        <taxon>Caudata</taxon>
        <taxon>Salamandroidea</taxon>
        <taxon>Salamandridae</taxon>
        <taxon>Pleurodelinae</taxon>
        <taxon>Pleurodeles</taxon>
    </lineage>
</organism>
<comment type="caution">
    <text evidence="1">The sequence shown here is derived from an EMBL/GenBank/DDBJ whole genome shotgun (WGS) entry which is preliminary data.</text>
</comment>
<sequence length="69" mass="8031">MTLRDLWHQLDFPAQGVYWFQGVVQLAPRRHEKRHNLQLILRGTALLSDAAPQGPTTSARPFRFKVWCC</sequence>
<evidence type="ECO:0000313" key="2">
    <source>
        <dbReference type="Proteomes" id="UP001066276"/>
    </source>
</evidence>
<protein>
    <submittedName>
        <fullName evidence="1">Uncharacterized protein</fullName>
    </submittedName>
</protein>
<keyword evidence="2" id="KW-1185">Reference proteome</keyword>
<reference evidence="1" key="1">
    <citation type="journal article" date="2022" name="bioRxiv">
        <title>Sequencing and chromosome-scale assembly of the giantPleurodeles waltlgenome.</title>
        <authorList>
            <person name="Brown T."/>
            <person name="Elewa A."/>
            <person name="Iarovenko S."/>
            <person name="Subramanian E."/>
            <person name="Araus A.J."/>
            <person name="Petzold A."/>
            <person name="Susuki M."/>
            <person name="Suzuki K.-i.T."/>
            <person name="Hayashi T."/>
            <person name="Toyoda A."/>
            <person name="Oliveira C."/>
            <person name="Osipova E."/>
            <person name="Leigh N.D."/>
            <person name="Simon A."/>
            <person name="Yun M.H."/>
        </authorList>
    </citation>
    <scope>NUCLEOTIDE SEQUENCE</scope>
    <source>
        <strain evidence="1">20211129_DDA</strain>
        <tissue evidence="1">Liver</tissue>
    </source>
</reference>
<gene>
    <name evidence="1" type="ORF">NDU88_006307</name>
</gene>
<accession>A0AAV7QKZ4</accession>
<dbReference type="EMBL" id="JANPWB010000010">
    <property type="protein sequence ID" value="KAJ1139946.1"/>
    <property type="molecule type" value="Genomic_DNA"/>
</dbReference>
<dbReference type="Proteomes" id="UP001066276">
    <property type="component" value="Chromosome 6"/>
</dbReference>
<name>A0AAV7QKZ4_PLEWA</name>
<dbReference type="AlphaFoldDB" id="A0AAV7QKZ4"/>